<accession>A0A699WWB9</accession>
<name>A0A699WWB9_TANCI</name>
<sequence>MIVEQHVAEGDDDEVQDGGVLAARNVAEGDVSAANDEVPTADEGPSIPSHKSPTQPPQPSQDIPSASQIQPTPPQSPLTQQPPPQPQ</sequence>
<gene>
    <name evidence="2" type="ORF">Tci_924031</name>
</gene>
<feature type="non-terminal residue" evidence="2">
    <location>
        <position position="87"/>
    </location>
</feature>
<evidence type="ECO:0000313" key="2">
    <source>
        <dbReference type="EMBL" id="GFD52062.1"/>
    </source>
</evidence>
<evidence type="ECO:0000256" key="1">
    <source>
        <dbReference type="SAM" id="MobiDB-lite"/>
    </source>
</evidence>
<protein>
    <submittedName>
        <fullName evidence="2">Uncharacterized protein</fullName>
    </submittedName>
</protein>
<reference evidence="2" key="1">
    <citation type="journal article" date="2019" name="Sci. Rep.">
        <title>Draft genome of Tanacetum cinerariifolium, the natural source of mosquito coil.</title>
        <authorList>
            <person name="Yamashiro T."/>
            <person name="Shiraishi A."/>
            <person name="Satake H."/>
            <person name="Nakayama K."/>
        </authorList>
    </citation>
    <scope>NUCLEOTIDE SEQUENCE</scope>
</reference>
<feature type="compositionally biased region" description="Pro residues" evidence="1">
    <location>
        <begin position="71"/>
        <end position="87"/>
    </location>
</feature>
<feature type="region of interest" description="Disordered" evidence="1">
    <location>
        <begin position="1"/>
        <end position="87"/>
    </location>
</feature>
<organism evidence="2">
    <name type="scientific">Tanacetum cinerariifolium</name>
    <name type="common">Dalmatian daisy</name>
    <name type="synonym">Chrysanthemum cinerariifolium</name>
    <dbReference type="NCBI Taxonomy" id="118510"/>
    <lineage>
        <taxon>Eukaryota</taxon>
        <taxon>Viridiplantae</taxon>
        <taxon>Streptophyta</taxon>
        <taxon>Embryophyta</taxon>
        <taxon>Tracheophyta</taxon>
        <taxon>Spermatophyta</taxon>
        <taxon>Magnoliopsida</taxon>
        <taxon>eudicotyledons</taxon>
        <taxon>Gunneridae</taxon>
        <taxon>Pentapetalae</taxon>
        <taxon>asterids</taxon>
        <taxon>campanulids</taxon>
        <taxon>Asterales</taxon>
        <taxon>Asteraceae</taxon>
        <taxon>Asteroideae</taxon>
        <taxon>Anthemideae</taxon>
        <taxon>Anthemidinae</taxon>
        <taxon>Tanacetum</taxon>
    </lineage>
</organism>
<dbReference type="EMBL" id="BKCJ011777466">
    <property type="protein sequence ID" value="GFD52062.1"/>
    <property type="molecule type" value="Genomic_DNA"/>
</dbReference>
<dbReference type="AlphaFoldDB" id="A0A699WWB9"/>
<comment type="caution">
    <text evidence="2">The sequence shown here is derived from an EMBL/GenBank/DDBJ whole genome shotgun (WGS) entry which is preliminary data.</text>
</comment>
<proteinExistence type="predicted"/>